<accession>A0A2H4VTF2</accession>
<dbReference type="Gene3D" id="3.20.80.10">
    <property type="entry name" value="Regulatory factor, effector binding domain"/>
    <property type="match status" value="1"/>
</dbReference>
<dbReference type="Proteomes" id="UP000232631">
    <property type="component" value="Chromosome"/>
</dbReference>
<dbReference type="SUPFAM" id="SSF55136">
    <property type="entry name" value="Probable bacterial effector-binding domain"/>
    <property type="match status" value="1"/>
</dbReference>
<name>A0A2H4VTF2_9EURY</name>
<dbReference type="InterPro" id="IPR029441">
    <property type="entry name" value="Cass2"/>
</dbReference>
<dbReference type="Pfam" id="PF14526">
    <property type="entry name" value="Cass2"/>
    <property type="match status" value="1"/>
</dbReference>
<evidence type="ECO:0000259" key="1">
    <source>
        <dbReference type="SMART" id="SM00871"/>
    </source>
</evidence>
<dbReference type="EMBL" id="CP017768">
    <property type="protein sequence ID" value="AUB61381.1"/>
    <property type="molecule type" value="Genomic_DNA"/>
</dbReference>
<dbReference type="KEGG" id="msub:BK009_00655"/>
<dbReference type="SMART" id="SM00871">
    <property type="entry name" value="AraC_E_bind"/>
    <property type="match status" value="1"/>
</dbReference>
<organism evidence="2 3">
    <name type="scientific">Methanobacterium subterraneum</name>
    <dbReference type="NCBI Taxonomy" id="59277"/>
    <lineage>
        <taxon>Archaea</taxon>
        <taxon>Methanobacteriati</taxon>
        <taxon>Methanobacteriota</taxon>
        <taxon>Methanomada group</taxon>
        <taxon>Methanobacteria</taxon>
        <taxon>Methanobacteriales</taxon>
        <taxon>Methanobacteriaceae</taxon>
        <taxon>Methanobacterium</taxon>
    </lineage>
</organism>
<protein>
    <submittedName>
        <fullName evidence="2">AraC family transcriptional regulator</fullName>
    </submittedName>
</protein>
<reference evidence="2 3" key="1">
    <citation type="submission" date="2016-10" db="EMBL/GenBank/DDBJ databases">
        <title>Comparative genomics between deep and shallow subseafloor isolates.</title>
        <authorList>
            <person name="Ishii S."/>
            <person name="Miller J.R."/>
            <person name="Sutton G."/>
            <person name="Suzuki S."/>
            <person name="Methe B."/>
            <person name="Inagaki F."/>
            <person name="Imachi H."/>
        </authorList>
    </citation>
    <scope>NUCLEOTIDE SEQUENCE [LARGE SCALE GENOMIC DNA]</scope>
    <source>
        <strain evidence="2 3">A8p</strain>
    </source>
</reference>
<evidence type="ECO:0000313" key="2">
    <source>
        <dbReference type="EMBL" id="AUB61381.1"/>
    </source>
</evidence>
<dbReference type="InterPro" id="IPR010499">
    <property type="entry name" value="AraC_E-bd"/>
</dbReference>
<evidence type="ECO:0000313" key="3">
    <source>
        <dbReference type="Proteomes" id="UP000232631"/>
    </source>
</evidence>
<keyword evidence="3" id="KW-1185">Reference proteome</keyword>
<gene>
    <name evidence="2" type="ORF">BK009_00655</name>
</gene>
<sequence length="181" mass="20985">MNSNQDQPKPQKIKITGEISLKLVGCVYYGDPFHSNEEWSVNNEIGVLWGRFYKLYGELGDVLQKGAVGDVAYELHLQPEDYPETGKFYVYVGIEVENLDEMPIEMFCKALPPTKYAVFTFKGEDMFSGGEYIWNEWLSRSKYDEAHPFMILAYHKNRYKGMEDPESEVDFLVPIKNKPDE</sequence>
<feature type="domain" description="AraC effector-binding" evidence="1">
    <location>
        <begin position="11"/>
        <end position="176"/>
    </location>
</feature>
<dbReference type="AlphaFoldDB" id="A0A2H4VTF2"/>
<dbReference type="InterPro" id="IPR011256">
    <property type="entry name" value="Reg_factor_effector_dom_sf"/>
</dbReference>
<proteinExistence type="predicted"/>